<dbReference type="Bgee" id="ENSXETG00000010155">
    <property type="expression patterns" value="Expressed in digestive system element and 2 other cell types or tissues"/>
</dbReference>
<dbReference type="InterPro" id="IPR015389">
    <property type="entry name" value="PD-C2-AF1"/>
</dbReference>
<keyword evidence="2" id="KW-0010">Activator</keyword>
<dbReference type="AlphaFoldDB" id="A0A803KA42"/>
<evidence type="ECO:0000259" key="5">
    <source>
        <dbReference type="PROSITE" id="PS52003"/>
    </source>
</evidence>
<dbReference type="PANTHER" id="PTHR15363">
    <property type="entry name" value="POU DOMAIN CLASS 2-ASSOCIATING FACTOR 1"/>
    <property type="match status" value="1"/>
</dbReference>
<dbReference type="FunCoup" id="A0A803KA42">
    <property type="interactions" value="210"/>
</dbReference>
<keyword evidence="3" id="KW-0804">Transcription</keyword>
<evidence type="ECO:0000256" key="4">
    <source>
        <dbReference type="SAM" id="Phobius"/>
    </source>
</evidence>
<reference evidence="6" key="2">
    <citation type="submission" date="2021-03" db="UniProtKB">
        <authorList>
            <consortium name="Ensembl"/>
        </authorList>
    </citation>
    <scope>IDENTIFICATION</scope>
</reference>
<dbReference type="InterPro" id="IPR047571">
    <property type="entry name" value="OCA"/>
</dbReference>
<organism evidence="6">
    <name type="scientific">Xenopus tropicalis</name>
    <name type="common">Western clawed frog</name>
    <name type="synonym">Silurana tropicalis</name>
    <dbReference type="NCBI Taxonomy" id="8364"/>
    <lineage>
        <taxon>Eukaryota</taxon>
        <taxon>Metazoa</taxon>
        <taxon>Chordata</taxon>
        <taxon>Craniata</taxon>
        <taxon>Vertebrata</taxon>
        <taxon>Euteleostomi</taxon>
        <taxon>Amphibia</taxon>
        <taxon>Batrachia</taxon>
        <taxon>Anura</taxon>
        <taxon>Pipoidea</taxon>
        <taxon>Pipidae</taxon>
        <taxon>Xenopodinae</taxon>
        <taxon>Xenopus</taxon>
        <taxon>Silurana</taxon>
    </lineage>
</organism>
<evidence type="ECO:0000256" key="3">
    <source>
        <dbReference type="ARBA" id="ARBA00023163"/>
    </source>
</evidence>
<keyword evidence="4" id="KW-0472">Membrane</keyword>
<protein>
    <submittedName>
        <fullName evidence="6">POU class 2 homeobox-associating factor 1</fullName>
    </submittedName>
</protein>
<dbReference type="PANTHER" id="PTHR15363:SF3">
    <property type="entry name" value="POU DOMAIN CLASS 2-ASSOCIATING FACTOR 1"/>
    <property type="match status" value="1"/>
</dbReference>
<feature type="transmembrane region" description="Helical" evidence="4">
    <location>
        <begin position="69"/>
        <end position="87"/>
    </location>
</feature>
<dbReference type="GeneTree" id="ENSGT00390000017499"/>
<keyword evidence="4" id="KW-1133">Transmembrane helix</keyword>
<evidence type="ECO:0000256" key="1">
    <source>
        <dbReference type="ARBA" id="ARBA00023015"/>
    </source>
</evidence>
<proteinExistence type="predicted"/>
<dbReference type="InParanoid" id="A0A803KA42"/>
<evidence type="ECO:0000313" key="6">
    <source>
        <dbReference type="Ensembl" id="ENSXETP00000117249"/>
    </source>
</evidence>
<dbReference type="Pfam" id="PF09310">
    <property type="entry name" value="PD-C2-AF1"/>
    <property type="match status" value="2"/>
</dbReference>
<reference evidence="6" key="1">
    <citation type="journal article" date="2010" name="Science">
        <title>The genome of the Western clawed frog Xenopus tropicalis.</title>
        <authorList>
            <person name="Hellsten U."/>
            <person name="Harland R.M."/>
            <person name="Gilchrist M.J."/>
            <person name="Hendrix D."/>
            <person name="Jurka J."/>
            <person name="Kapitonov V."/>
            <person name="Ovcharenko I."/>
            <person name="Putnam N.H."/>
            <person name="Shu S."/>
            <person name="Taher L."/>
            <person name="Blitz I.L."/>
            <person name="Blumberg B."/>
            <person name="Dichmann D.S."/>
            <person name="Dubchak I."/>
            <person name="Amaya E."/>
            <person name="Detter J.C."/>
            <person name="Fletcher R."/>
            <person name="Gerhard D.S."/>
            <person name="Goodstein D."/>
            <person name="Graves T."/>
            <person name="Grigoriev I.V."/>
            <person name="Grimwood J."/>
            <person name="Kawashima T."/>
            <person name="Lindquist E."/>
            <person name="Lucas S.M."/>
            <person name="Mead P.E."/>
            <person name="Mitros T."/>
            <person name="Ogino H."/>
            <person name="Ohta Y."/>
            <person name="Poliakov A.V."/>
            <person name="Pollet N."/>
            <person name="Robert J."/>
            <person name="Salamov A."/>
            <person name="Sater A.K."/>
            <person name="Schmutz J."/>
            <person name="Terry A."/>
            <person name="Vize P.D."/>
            <person name="Warren W.C."/>
            <person name="Wells D."/>
            <person name="Wills A."/>
            <person name="Wilson R.K."/>
            <person name="Zimmerman L.B."/>
            <person name="Zorn A.M."/>
            <person name="Grainger R."/>
            <person name="Grammer T."/>
            <person name="Khokha M.K."/>
            <person name="Richardson P.M."/>
            <person name="Rokhsar D.S."/>
        </authorList>
    </citation>
    <scope>NUCLEOTIDE SEQUENCE [LARGE SCALE GENOMIC DNA]</scope>
    <source>
        <strain evidence="6">Nigerian</strain>
    </source>
</reference>
<name>A0A803KA42_XENTR</name>
<dbReference type="PROSITE" id="PS52003">
    <property type="entry name" value="OCA"/>
    <property type="match status" value="1"/>
</dbReference>
<dbReference type="GO" id="GO:0070974">
    <property type="term" value="F:POU domain binding"/>
    <property type="evidence" value="ECO:0007669"/>
    <property type="project" value="InterPro"/>
</dbReference>
<evidence type="ECO:0000256" key="2">
    <source>
        <dbReference type="ARBA" id="ARBA00023159"/>
    </source>
</evidence>
<sequence>MHWQKSVNSEQQKNSPARPYLGVRVKEPVKELLKRKRGNCSNGNTMTPTVPSSYQTYPTCTPIGNPYKLYIYIFFTILSSIVLYHFLSVSNLTDLPYVDMDIPTTALPLHDEGALYTGWISQPPSAAFQPLTQWTTCPEYISHETVSCPYTGDMYVQPMCQGYTVVGPPSVLTYTSQPLLTNFAARSANPGVATQIEYTDHQGPLTYIPWAQPIATLPGATHTIPYQTTSTTFQGTQFVPIPISLPEPVQQDLDDTRRVTNDLPMEKLLQENEDNESYALSHALSIEGL</sequence>
<dbReference type="Ensembl" id="ENSXETT00000107349">
    <property type="protein sequence ID" value="ENSXETP00000117249"/>
    <property type="gene ID" value="ENSXETG00000010155"/>
</dbReference>
<feature type="domain" description="OCA" evidence="5">
    <location>
        <begin position="17"/>
        <end position="39"/>
    </location>
</feature>
<keyword evidence="4" id="KW-0812">Transmembrane</keyword>
<dbReference type="Xenbase" id="XB-GENE-854772">
    <property type="gene designation" value="pou2af1"/>
</dbReference>
<gene>
    <name evidence="6" type="primary">pou2af1</name>
</gene>
<dbReference type="GO" id="GO:0003677">
    <property type="term" value="F:DNA binding"/>
    <property type="evidence" value="ECO:0007669"/>
    <property type="project" value="InterPro"/>
</dbReference>
<keyword evidence="1" id="KW-0805">Transcription regulation</keyword>
<accession>A0A803KA42</accession>